<accession>A0A8R1YR69</accession>
<proteinExistence type="predicted"/>
<dbReference type="OrthoDB" id="6284896at2759"/>
<accession>A0A2A6BP32</accession>
<evidence type="ECO:0000313" key="2">
    <source>
        <dbReference type="Proteomes" id="UP000005239"/>
    </source>
</evidence>
<dbReference type="AlphaFoldDB" id="A0A2A6BP32"/>
<protein>
    <submittedName>
        <fullName evidence="1">Uncharacterized protein</fullName>
    </submittedName>
</protein>
<organism evidence="1 2">
    <name type="scientific">Pristionchus pacificus</name>
    <name type="common">Parasitic nematode worm</name>
    <dbReference type="NCBI Taxonomy" id="54126"/>
    <lineage>
        <taxon>Eukaryota</taxon>
        <taxon>Metazoa</taxon>
        <taxon>Ecdysozoa</taxon>
        <taxon>Nematoda</taxon>
        <taxon>Chromadorea</taxon>
        <taxon>Rhabditida</taxon>
        <taxon>Rhabditina</taxon>
        <taxon>Diplogasteromorpha</taxon>
        <taxon>Diplogasteroidea</taxon>
        <taxon>Neodiplogasteridae</taxon>
        <taxon>Pristionchus</taxon>
    </lineage>
</organism>
<dbReference type="Proteomes" id="UP000005239">
    <property type="component" value="Unassembled WGS sequence"/>
</dbReference>
<keyword evidence="2" id="KW-1185">Reference proteome</keyword>
<reference evidence="2" key="1">
    <citation type="journal article" date="2008" name="Nat. Genet.">
        <title>The Pristionchus pacificus genome provides a unique perspective on nematode lifestyle and parasitism.</title>
        <authorList>
            <person name="Dieterich C."/>
            <person name="Clifton S.W."/>
            <person name="Schuster L.N."/>
            <person name="Chinwalla A."/>
            <person name="Delehaunty K."/>
            <person name="Dinkelacker I."/>
            <person name="Fulton L."/>
            <person name="Fulton R."/>
            <person name="Godfrey J."/>
            <person name="Minx P."/>
            <person name="Mitreva M."/>
            <person name="Roeseler W."/>
            <person name="Tian H."/>
            <person name="Witte H."/>
            <person name="Yang S.P."/>
            <person name="Wilson R.K."/>
            <person name="Sommer R.J."/>
        </authorList>
    </citation>
    <scope>NUCLEOTIDE SEQUENCE [LARGE SCALE GENOMIC DNA]</scope>
    <source>
        <strain evidence="2">PS312</strain>
    </source>
</reference>
<sequence>MVELGGKTPYGQSFDNTVFIIPALVLLAVFGYVGSRLYKSILDKEVRGTTAKKDRKAAKKAQ</sequence>
<evidence type="ECO:0000313" key="1">
    <source>
        <dbReference type="EnsemblMetazoa" id="PPA36041.1"/>
    </source>
</evidence>
<dbReference type="EnsemblMetazoa" id="PPA36041.1">
    <property type="protein sequence ID" value="PPA36041.1"/>
    <property type="gene ID" value="WBGene00274410"/>
</dbReference>
<name>A0A2A6BP32_PRIPA</name>
<reference evidence="1" key="2">
    <citation type="submission" date="2022-06" db="UniProtKB">
        <authorList>
            <consortium name="EnsemblMetazoa"/>
        </authorList>
    </citation>
    <scope>IDENTIFICATION</scope>
    <source>
        <strain evidence="1">PS312</strain>
    </source>
</reference>
<gene>
    <name evidence="1" type="primary">WBGene00274410</name>
</gene>